<dbReference type="InterPro" id="IPR006558">
    <property type="entry name" value="LamG-like"/>
</dbReference>
<feature type="domain" description="PKD" evidence="3">
    <location>
        <begin position="1484"/>
        <end position="1573"/>
    </location>
</feature>
<dbReference type="SMART" id="SM00560">
    <property type="entry name" value="LamGL"/>
    <property type="match status" value="2"/>
</dbReference>
<dbReference type="InterPro" id="IPR000601">
    <property type="entry name" value="PKD_dom"/>
</dbReference>
<sequence length="1781" mass="184905">MGHPEPTRHWRTRAAAIVAALPLALSALVAFPVLEVAPALAAEDPPPPPETVSSDPLPAPQINGVVWAQVIVGTTVYVGGEFTTARPAGSAPGANEVTRTHLLAFDVTTGTLLPWAPTLNAKVRTLAASPDGTRLYVGGDFTQVNGATRNRVVAFSTATGAVVNSFAANANNYVSALAATNSTVFLGGVFSRISGVDRVFLGAVDASDGQTTAWAPVTTGGRPYAIEVNPDGTRVAVGGDFLTANGSDNPGYGLVLVDSTVGSSLLPLNTAVRNAGVDAAIFDLASDGDSFYGSGYVFGSGGNLEGAFRASWATGELVWVDDCHGDTYSVAPIGDIVYSASHKHYCGNLEGPPQYDPWQFNRATATTKAATQVASADPHGYYNWQNTPAPSMLNWFPSINSGTYTGMYQGPWSVTGNEQYVVFGGEFTRVNNRDFQGIVRFANRSIAPNTDGPRLTGDDLAPQLDSPAAGVMRVSWLADWDRDDATLQYQVIRDGRTASPVYTTEVEARSWDRPTITFLDTGLDPGSTHTYRIRAIDPSGNNGWGSTVSGTVATTGTLSAYAAGVLTDNPSYYWRLGEQSGTVLKDSTGINDGTTGSGVTWGAAGAIIGDSDTAARFSGTTNGRASGSTKLWRDNTFSIEAWVRTTSTQGGKIVGFGSSASGNSSNYDRHVYMNASGQILFGVYPNASRTISGPKAYNDGQWHHVVATMGSAGMALYVDGVRVARNTTVTYGQNYWGYWRIGGDNTWSGAPYLNGWIDEVAIYTQPLSAAQVQSHYTLSGRTSTVPPAPTDVYGAAVYASEPFLYWRLGETTGTVAADASAAGSPGGYRGTPTRGVPGVLDEIPDTAVRFGSTNAIVSSAGAWTNPTVYSQEAWFKTTTTSGGKIMGFGNRQTGTSTSYDRHVYMQDDGKLVFGTWTGQTNVITSSVAYNDGLWHHVVASQGADGMKLYLDGALVGTNPQTGAEDYTGYWRVGGDTTWGSSSPWFDGVIDEYAVYDIALSPATISQHYVLGAPPLPNLTPSAAFTFETLGKLASFDASGSSDVDGTIASYAWDFGDGTSGTGATPTHSYTASGTYPVTLTVTDDDGAFAVRTHDVEVTVVVIPPTAAFTSSVDGLDASFDASGSSDPDGEVVSYSWDFGDGTPAASGATPTHHFATGGDHAVTLTVTDDDGATGTVTHTVQATMPNQAPIASFTHTVDERTVSVTSTSSDSDGTLVSYSWNWGDGTAAGSGATATHAYATGGDYTVTLTVTDDDGATATSTATVTTVNPPSTTLASDVFARAVATGWGSAAVGGAWTVSSTSNFSVSDDAGKVVHAAGSTRRATLGQTPITDADLTVQFSADKPTTVGHIVAGITARQVSSSDYYQARVRLLPGGTVALQITRTSSSTVLANATIAGLDYTPGDQLQIRFQLEGTSPTTLKAKVWRVGTTEPTTWQLTTTDTTASLQTAGTIGLESYISASATNAPVTITYDNLNAMTLGEPAENQAPTAAFTASATDLSVAVDASGSSDPDGAIVSYSWNWGDGTAAGSGATASHSYAAAGDYTVTLTVTDDRGATATTTHSVTATTPAPATELASDVFARAVATGWGSAAVGGAWTVSSTSNFSVSDDAGKVVHAAGSTRRATLGQTPITDADLTVQFSADKPTTVGHIVAGITARQVSSSDYYQARVRLLPGGTVALQITRTSSSTVLANATIAGLDYTPGDQLQLRFQLEGTSPTTLKAKVWRVGTTEPTTWQLTTTDTTASLQTAGTIGLESYISASATNAPVTITYDNLNATQLP</sequence>
<comment type="caution">
    <text evidence="4">The sequence shown here is derived from an EMBL/GenBank/DDBJ whole genome shotgun (WGS) entry which is preliminary data.</text>
</comment>
<evidence type="ECO:0000256" key="2">
    <source>
        <dbReference type="ARBA" id="ARBA00023157"/>
    </source>
</evidence>
<dbReference type="SMART" id="SM00089">
    <property type="entry name" value="PKD"/>
    <property type="match status" value="4"/>
</dbReference>
<dbReference type="InterPro" id="IPR011047">
    <property type="entry name" value="Quinoprotein_ADH-like_sf"/>
</dbReference>
<dbReference type="PANTHER" id="PTHR36842:SF1">
    <property type="entry name" value="PROTEIN TOLB"/>
    <property type="match status" value="1"/>
</dbReference>
<proteinExistence type="predicted"/>
<dbReference type="InterPro" id="IPR013783">
    <property type="entry name" value="Ig-like_fold"/>
</dbReference>
<dbReference type="EMBL" id="BSVA01000001">
    <property type="protein sequence ID" value="GMA92788.1"/>
    <property type="molecule type" value="Genomic_DNA"/>
</dbReference>
<accession>A0ABQ6JWT7</accession>
<dbReference type="Gene3D" id="2.60.40.10">
    <property type="entry name" value="Immunoglobulins"/>
    <property type="match status" value="5"/>
</dbReference>
<evidence type="ECO:0000259" key="3">
    <source>
        <dbReference type="PROSITE" id="PS50093"/>
    </source>
</evidence>
<dbReference type="InterPro" id="IPR035986">
    <property type="entry name" value="PKD_dom_sf"/>
</dbReference>
<dbReference type="Pfam" id="PF18911">
    <property type="entry name" value="PKD_4"/>
    <property type="match status" value="4"/>
</dbReference>
<dbReference type="InterPro" id="IPR036116">
    <property type="entry name" value="FN3_sf"/>
</dbReference>
<dbReference type="SUPFAM" id="SSF49299">
    <property type="entry name" value="PKD domain"/>
    <property type="match status" value="4"/>
</dbReference>
<keyword evidence="1" id="KW-0732">Signal</keyword>
<reference evidence="5" key="1">
    <citation type="journal article" date="2019" name="Int. J. Syst. Evol. Microbiol.">
        <title>The Global Catalogue of Microorganisms (GCM) 10K type strain sequencing project: providing services to taxonomists for standard genome sequencing and annotation.</title>
        <authorList>
            <consortium name="The Broad Institute Genomics Platform"/>
            <consortium name="The Broad Institute Genome Sequencing Center for Infectious Disease"/>
            <person name="Wu L."/>
            <person name="Ma J."/>
        </authorList>
    </citation>
    <scope>NUCLEOTIDE SEQUENCE [LARGE SCALE GENOMIC DNA]</scope>
    <source>
        <strain evidence="5">NBRC 108755</strain>
    </source>
</reference>
<feature type="domain" description="PKD" evidence="3">
    <location>
        <begin position="1016"/>
        <end position="1099"/>
    </location>
</feature>
<dbReference type="InterPro" id="IPR022409">
    <property type="entry name" value="PKD/Chitinase_dom"/>
</dbReference>
<dbReference type="InterPro" id="IPR013320">
    <property type="entry name" value="ConA-like_dom_sf"/>
</dbReference>
<dbReference type="Gene3D" id="2.60.120.200">
    <property type="match status" value="2"/>
</dbReference>
<protein>
    <submittedName>
        <fullName evidence="4">PDK repeat-containing protein</fullName>
    </submittedName>
</protein>
<dbReference type="PROSITE" id="PS50093">
    <property type="entry name" value="PKD"/>
    <property type="match status" value="4"/>
</dbReference>
<keyword evidence="5" id="KW-1185">Reference proteome</keyword>
<dbReference type="SUPFAM" id="SSF49265">
    <property type="entry name" value="Fibronectin type III"/>
    <property type="match status" value="1"/>
</dbReference>
<dbReference type="CDD" id="cd00146">
    <property type="entry name" value="PKD"/>
    <property type="match status" value="4"/>
</dbReference>
<gene>
    <name evidence="4" type="ORF">GCM10025869_33170</name>
</gene>
<feature type="domain" description="PKD" evidence="3">
    <location>
        <begin position="1100"/>
        <end position="1187"/>
    </location>
</feature>
<keyword evidence="2" id="KW-1015">Disulfide bond</keyword>
<evidence type="ECO:0000256" key="1">
    <source>
        <dbReference type="ARBA" id="ARBA00022729"/>
    </source>
</evidence>
<organism evidence="4 5">
    <name type="scientific">Homoserinibacter gongjuensis</name>
    <dbReference type="NCBI Taxonomy" id="1162968"/>
    <lineage>
        <taxon>Bacteria</taxon>
        <taxon>Bacillati</taxon>
        <taxon>Actinomycetota</taxon>
        <taxon>Actinomycetes</taxon>
        <taxon>Micrococcales</taxon>
        <taxon>Microbacteriaceae</taxon>
        <taxon>Homoserinibacter</taxon>
    </lineage>
</organism>
<dbReference type="PANTHER" id="PTHR36842">
    <property type="entry name" value="PROTEIN TOLB HOMOLOG"/>
    <property type="match status" value="1"/>
</dbReference>
<evidence type="ECO:0000313" key="5">
    <source>
        <dbReference type="Proteomes" id="UP001157069"/>
    </source>
</evidence>
<feature type="domain" description="PKD" evidence="3">
    <location>
        <begin position="1185"/>
        <end position="1273"/>
    </location>
</feature>
<dbReference type="SUPFAM" id="SSF50998">
    <property type="entry name" value="Quinoprotein alcohol dehydrogenase-like"/>
    <property type="match status" value="1"/>
</dbReference>
<name>A0ABQ6JWT7_9MICO</name>
<evidence type="ECO:0000313" key="4">
    <source>
        <dbReference type="EMBL" id="GMA92788.1"/>
    </source>
</evidence>
<dbReference type="Pfam" id="PF13385">
    <property type="entry name" value="Laminin_G_3"/>
    <property type="match status" value="2"/>
</dbReference>
<dbReference type="Proteomes" id="UP001157069">
    <property type="component" value="Unassembled WGS sequence"/>
</dbReference>
<dbReference type="SUPFAM" id="SSF49899">
    <property type="entry name" value="Concanavalin A-like lectins/glucanases"/>
    <property type="match status" value="2"/>
</dbReference>